<feature type="signal peptide" evidence="7">
    <location>
        <begin position="1"/>
        <end position="28"/>
    </location>
</feature>
<accession>A0A4R7HXU1</accession>
<keyword evidence="3 7" id="KW-0732">Signal</keyword>
<evidence type="ECO:0000256" key="1">
    <source>
        <dbReference type="ARBA" id="ARBA00022512"/>
    </source>
</evidence>
<evidence type="ECO:0000313" key="10">
    <source>
        <dbReference type="Proteomes" id="UP000294558"/>
    </source>
</evidence>
<feature type="compositionally biased region" description="Low complexity" evidence="5">
    <location>
        <begin position="392"/>
        <end position="412"/>
    </location>
</feature>
<dbReference type="RefSeq" id="WP_133867530.1">
    <property type="nucleotide sequence ID" value="NZ_SOAU01000001.1"/>
</dbReference>
<evidence type="ECO:0000256" key="2">
    <source>
        <dbReference type="ARBA" id="ARBA00022525"/>
    </source>
</evidence>
<evidence type="ECO:0000256" key="7">
    <source>
        <dbReference type="SAM" id="SignalP"/>
    </source>
</evidence>
<reference evidence="9 10" key="1">
    <citation type="submission" date="2019-03" db="EMBL/GenBank/DDBJ databases">
        <title>Sequencing the genomes of 1000 actinobacteria strains.</title>
        <authorList>
            <person name="Klenk H.-P."/>
        </authorList>
    </citation>
    <scope>NUCLEOTIDE SEQUENCE [LARGE SCALE GENOMIC DNA]</scope>
    <source>
        <strain evidence="9 10">DSM 18936</strain>
    </source>
</reference>
<keyword evidence="6" id="KW-0472">Membrane</keyword>
<organism evidence="9 10">
    <name type="scientific">Ilumatobacter fluminis</name>
    <dbReference type="NCBI Taxonomy" id="467091"/>
    <lineage>
        <taxon>Bacteria</taxon>
        <taxon>Bacillati</taxon>
        <taxon>Actinomycetota</taxon>
        <taxon>Acidimicrobiia</taxon>
        <taxon>Acidimicrobiales</taxon>
        <taxon>Ilumatobacteraceae</taxon>
        <taxon>Ilumatobacter</taxon>
    </lineage>
</organism>
<dbReference type="InterPro" id="IPR019931">
    <property type="entry name" value="LPXTG_anchor"/>
</dbReference>
<keyword evidence="6" id="KW-0812">Transmembrane</keyword>
<keyword evidence="4" id="KW-0572">Peptidoglycan-anchor</keyword>
<keyword evidence="1" id="KW-0134">Cell wall</keyword>
<sequence length="448" mass="46258">MMGRIKRMMVATAVAASGGLALAAPADAQEPNDVWVEVVLSGVDAPTVRDGIVVEFYETAGGTMVTPTCDEYDYDGSTRFVAQHNVGCDLPGQPGGTYALGLSGVPEGWSVYVECYDGGDITERLDDPGAEFATGGNYPAQCTVALRQGIVILDKTVVGTDTPAPASDFTLEVFADGAQVATAVDPSDATCEGWDDADAGTDCAVIGVEPGVITLGELPVTGYELAALDCEGIDPFDYEEDDREAFDDESATYDLLESDLYCTITNTYAEGQLIVTASVNNDDGGTAGVEDVSIEVYEDGVDAPVIAATACAADGSCLDEMLPIGDYVIGYTGPDGYTREITQSVTAPSTTTTSLPVIQEAMVTDDPDAEFTIENGGLVEIEVAIDDPAPEPTTTTTEPATTTTAFDAGAGTLPPTGASSETNTTIAVLAFALIAAGLALVGVRRRTA</sequence>
<feature type="chain" id="PRO_5020914610" description="Gram-positive cocci surface proteins LPxTG domain-containing protein" evidence="7">
    <location>
        <begin position="29"/>
        <end position="448"/>
    </location>
</feature>
<dbReference type="EMBL" id="SOAU01000001">
    <property type="protein sequence ID" value="TDT15036.1"/>
    <property type="molecule type" value="Genomic_DNA"/>
</dbReference>
<dbReference type="OrthoDB" id="5113267at2"/>
<feature type="domain" description="Gram-positive cocci surface proteins LPxTG" evidence="8">
    <location>
        <begin position="413"/>
        <end position="448"/>
    </location>
</feature>
<evidence type="ECO:0000256" key="3">
    <source>
        <dbReference type="ARBA" id="ARBA00022729"/>
    </source>
</evidence>
<dbReference type="AlphaFoldDB" id="A0A4R7HXU1"/>
<evidence type="ECO:0000256" key="5">
    <source>
        <dbReference type="SAM" id="MobiDB-lite"/>
    </source>
</evidence>
<comment type="caution">
    <text evidence="9">The sequence shown here is derived from an EMBL/GenBank/DDBJ whole genome shotgun (WGS) entry which is preliminary data.</text>
</comment>
<keyword evidence="6" id="KW-1133">Transmembrane helix</keyword>
<name>A0A4R7HXU1_9ACTN</name>
<proteinExistence type="predicted"/>
<keyword evidence="10" id="KW-1185">Reference proteome</keyword>
<feature type="region of interest" description="Disordered" evidence="5">
    <location>
        <begin position="387"/>
        <end position="418"/>
    </location>
</feature>
<evidence type="ECO:0000256" key="4">
    <source>
        <dbReference type="ARBA" id="ARBA00023088"/>
    </source>
</evidence>
<protein>
    <recommendedName>
        <fullName evidence="8">Gram-positive cocci surface proteins LPxTG domain-containing protein</fullName>
    </recommendedName>
</protein>
<keyword evidence="2" id="KW-0964">Secreted</keyword>
<dbReference type="PROSITE" id="PS50847">
    <property type="entry name" value="GRAM_POS_ANCHORING"/>
    <property type="match status" value="1"/>
</dbReference>
<feature type="transmembrane region" description="Helical" evidence="6">
    <location>
        <begin position="424"/>
        <end position="443"/>
    </location>
</feature>
<evidence type="ECO:0000313" key="9">
    <source>
        <dbReference type="EMBL" id="TDT15036.1"/>
    </source>
</evidence>
<dbReference type="Proteomes" id="UP000294558">
    <property type="component" value="Unassembled WGS sequence"/>
</dbReference>
<evidence type="ECO:0000256" key="6">
    <source>
        <dbReference type="SAM" id="Phobius"/>
    </source>
</evidence>
<evidence type="ECO:0000259" key="8">
    <source>
        <dbReference type="PROSITE" id="PS50847"/>
    </source>
</evidence>
<gene>
    <name evidence="9" type="ORF">BDK89_0596</name>
</gene>